<reference evidence="6" key="2">
    <citation type="journal article" date="2014" name="Nat. Commun.">
        <title>The cavefish genome reveals candidate genes for eye loss.</title>
        <authorList>
            <person name="McGaugh S.E."/>
            <person name="Gross J.B."/>
            <person name="Aken B."/>
            <person name="Blin M."/>
            <person name="Borowsky R."/>
            <person name="Chalopin D."/>
            <person name="Hinaux H."/>
            <person name="Jeffery W.R."/>
            <person name="Keene A."/>
            <person name="Ma L."/>
            <person name="Minx P."/>
            <person name="Murphy D."/>
            <person name="O'Quin K.E."/>
            <person name="Retaux S."/>
            <person name="Rohner N."/>
            <person name="Searle S.M."/>
            <person name="Stahl B.A."/>
            <person name="Tabin C."/>
            <person name="Volff J.N."/>
            <person name="Yoshizawa M."/>
            <person name="Warren W.C."/>
        </authorList>
    </citation>
    <scope>NUCLEOTIDE SEQUENCE [LARGE SCALE GENOMIC DNA]</scope>
    <source>
        <strain evidence="6">female</strain>
    </source>
</reference>
<dbReference type="Proteomes" id="UP000018467">
    <property type="component" value="Unassembled WGS sequence"/>
</dbReference>
<evidence type="ECO:0000256" key="2">
    <source>
        <dbReference type="SAM" id="Coils"/>
    </source>
</evidence>
<name>A0A3B1IEC3_ASTMX</name>
<reference evidence="6" key="1">
    <citation type="submission" date="2013-03" db="EMBL/GenBank/DDBJ databases">
        <authorList>
            <person name="Jeffery W."/>
            <person name="Warren W."/>
            <person name="Wilson R.K."/>
        </authorList>
    </citation>
    <scope>NUCLEOTIDE SEQUENCE</scope>
    <source>
        <strain evidence="6">female</strain>
    </source>
</reference>
<dbReference type="Gene3D" id="1.10.3210.10">
    <property type="entry name" value="Hypothetical protein af1432"/>
    <property type="match status" value="1"/>
</dbReference>
<accession>A0A3B1IEC3</accession>
<evidence type="ECO:0000256" key="3">
    <source>
        <dbReference type="SAM" id="MobiDB-lite"/>
    </source>
</evidence>
<dbReference type="AlphaFoldDB" id="A0A3B1IEC3"/>
<feature type="domain" description="HD" evidence="4">
    <location>
        <begin position="60"/>
        <end position="208"/>
    </location>
</feature>
<comment type="similarity">
    <text evidence="1">Belongs to the SAMHD1 family.</text>
</comment>
<dbReference type="InParanoid" id="A0A3B1IEC3"/>
<dbReference type="Pfam" id="PF01966">
    <property type="entry name" value="HD"/>
    <property type="match status" value="1"/>
</dbReference>
<dbReference type="SUPFAM" id="SSF109604">
    <property type="entry name" value="HD-domain/PDEase-like"/>
    <property type="match status" value="1"/>
</dbReference>
<proteinExistence type="inferred from homology"/>
<dbReference type="GO" id="GO:0045088">
    <property type="term" value="P:regulation of innate immune response"/>
    <property type="evidence" value="ECO:0007669"/>
    <property type="project" value="TreeGrafter"/>
</dbReference>
<keyword evidence="2" id="KW-0175">Coiled coil</keyword>
<protein>
    <submittedName>
        <fullName evidence="5">Deoxynucleoside triphosphate triphosphohydrolase SAMHD1-like</fullName>
    </submittedName>
</protein>
<dbReference type="PANTHER" id="PTHR11373">
    <property type="entry name" value="DEOXYNUCLEOSIDE TRIPHOSPHATE TRIPHOSPHOHYDROLASE"/>
    <property type="match status" value="1"/>
</dbReference>
<dbReference type="CDD" id="cd00077">
    <property type="entry name" value="HDc"/>
    <property type="match status" value="1"/>
</dbReference>
<feature type="region of interest" description="Disordered" evidence="3">
    <location>
        <begin position="487"/>
        <end position="539"/>
    </location>
</feature>
<evidence type="ECO:0000259" key="4">
    <source>
        <dbReference type="PROSITE" id="PS51831"/>
    </source>
</evidence>
<dbReference type="GeneTree" id="ENSGT00390000013867"/>
<dbReference type="InterPro" id="IPR003607">
    <property type="entry name" value="HD/PDEase_dom"/>
</dbReference>
<keyword evidence="6" id="KW-1185">Reference proteome</keyword>
<reference evidence="5" key="4">
    <citation type="submission" date="2025-09" db="UniProtKB">
        <authorList>
            <consortium name="Ensembl"/>
        </authorList>
    </citation>
    <scope>IDENTIFICATION</scope>
</reference>
<dbReference type="SMART" id="SM00471">
    <property type="entry name" value="HDc"/>
    <property type="match status" value="1"/>
</dbReference>
<organism evidence="5 6">
    <name type="scientific">Astyanax mexicanus</name>
    <name type="common">Blind cave fish</name>
    <name type="synonym">Astyanax fasciatus mexicanus</name>
    <dbReference type="NCBI Taxonomy" id="7994"/>
    <lineage>
        <taxon>Eukaryota</taxon>
        <taxon>Metazoa</taxon>
        <taxon>Chordata</taxon>
        <taxon>Craniata</taxon>
        <taxon>Vertebrata</taxon>
        <taxon>Euteleostomi</taxon>
        <taxon>Actinopterygii</taxon>
        <taxon>Neopterygii</taxon>
        <taxon>Teleostei</taxon>
        <taxon>Ostariophysi</taxon>
        <taxon>Characiformes</taxon>
        <taxon>Characoidei</taxon>
        <taxon>Acestrorhamphidae</taxon>
        <taxon>Acestrorhamphinae</taxon>
        <taxon>Astyanax</taxon>
    </lineage>
</organism>
<dbReference type="PANTHER" id="PTHR11373:SF4">
    <property type="entry name" value="DEOXYNUCLEOSIDE TRIPHOSPHATE TRIPHOSPHOHYDROLASE SAMHD1"/>
    <property type="match status" value="1"/>
</dbReference>
<dbReference type="GO" id="GO:0008832">
    <property type="term" value="F:dGTPase activity"/>
    <property type="evidence" value="ECO:0007669"/>
    <property type="project" value="TreeGrafter"/>
</dbReference>
<dbReference type="GO" id="GO:0005634">
    <property type="term" value="C:nucleus"/>
    <property type="evidence" value="ECO:0007669"/>
    <property type="project" value="TreeGrafter"/>
</dbReference>
<dbReference type="Bgee" id="ENSAMXG00000041517">
    <property type="expression patterns" value="Expressed in camera-type eye and 5 other cell types or tissues"/>
</dbReference>
<dbReference type="Gene3D" id="3.30.70.2760">
    <property type="match status" value="1"/>
</dbReference>
<dbReference type="InterPro" id="IPR050135">
    <property type="entry name" value="dGTPase-like"/>
</dbReference>
<dbReference type="PROSITE" id="PS51831">
    <property type="entry name" value="HD"/>
    <property type="match status" value="1"/>
</dbReference>
<evidence type="ECO:0000313" key="5">
    <source>
        <dbReference type="Ensembl" id="ENSAMXP00000027604.1"/>
    </source>
</evidence>
<dbReference type="Ensembl" id="ENSAMXT00000057570.1">
    <property type="protein sequence ID" value="ENSAMXP00000027604.1"/>
    <property type="gene ID" value="ENSAMXG00000041517.1"/>
</dbReference>
<evidence type="ECO:0000313" key="6">
    <source>
        <dbReference type="Proteomes" id="UP000018467"/>
    </source>
</evidence>
<reference evidence="5" key="3">
    <citation type="submission" date="2025-08" db="UniProtKB">
        <authorList>
            <consortium name="Ensembl"/>
        </authorList>
    </citation>
    <scope>IDENTIFICATION</scope>
</reference>
<dbReference type="GO" id="GO:0051607">
    <property type="term" value="P:defense response to virus"/>
    <property type="evidence" value="ECO:0007669"/>
    <property type="project" value="TreeGrafter"/>
</dbReference>
<dbReference type="InterPro" id="IPR006674">
    <property type="entry name" value="HD_domain"/>
</dbReference>
<sequence>MADQPTSTQVYKVFNDSVHGHIEMHPLLVKIIDTPEFQRLRNVKQFGGGYYVYPGASHNRFEHSLGVAHLAGKLVQNLKDSQPDLGIDDEDELCVQIAGLCHDLGHGPFSHAFDDFMEQVQEDDKWKHEDQSVKMFDHLIIKGHIKGIMEKKYNLKNEDFEFIKELINPDKDNKTEWQFKGRTQEKSFLYEIVANKLTGIDVDKMDYFSRDCHHLGMTSNFSHERYMMFARVCTDENGEKHICMRDKEAVNMYELFHVRNLIRQRACHHRVAKAVELMITDALIEANSHFKLGEENLTICEAVNDLDTFTHLTDDILQEIERSTDDNLKQSQEIIKRIRDRDLYRFVDGELFKRNEVRSLKTTKEKKDLLEKWIKKITNQQTNLSSEEQQLKDFLDKKNNQHPKLSPEDFRIVVIDLTYGMEESNPIDSLLFYKKNQPDKSYKLSKAKVSHMLPGTFAETRVMLFYKGLPKKHVKRLWEKLMPLEVSGEPTGDVSGEPTGAVSGEPTGDVSGEPTGDVSGEPTGDVSGEPTGDTPVDPTDKGIYIHLEGEITTSLISQQIINMCEDDNYQFFDDKTFEYTDYTELQHLTSAEMWEVSHRFFF</sequence>
<evidence type="ECO:0000256" key="1">
    <source>
        <dbReference type="ARBA" id="ARBA00005776"/>
    </source>
</evidence>
<feature type="coiled-coil region" evidence="2">
    <location>
        <begin position="370"/>
        <end position="397"/>
    </location>
</feature>
<dbReference type="GO" id="GO:0006203">
    <property type="term" value="P:dGTP catabolic process"/>
    <property type="evidence" value="ECO:0007669"/>
    <property type="project" value="TreeGrafter"/>
</dbReference>